<protein>
    <recommendedName>
        <fullName evidence="4">Transmembrane protein</fullName>
    </recommendedName>
</protein>
<evidence type="ECO:0000313" key="2">
    <source>
        <dbReference type="EMBL" id="OAJ67507.1"/>
    </source>
</evidence>
<reference evidence="2 3" key="1">
    <citation type="submission" date="2016-03" db="EMBL/GenBank/DDBJ databases">
        <title>Draft genome sequence of Gluconobacter cerinus strain CECT 9110.</title>
        <authorList>
            <person name="Sainz F."/>
            <person name="Mas A."/>
            <person name="Torija M.J."/>
        </authorList>
    </citation>
    <scope>NUCLEOTIDE SEQUENCE [LARGE SCALE GENOMIC DNA]</scope>
    <source>
        <strain evidence="2 3">CECT 9110</strain>
    </source>
</reference>
<proteinExistence type="predicted"/>
<sequence length="153" mass="17585">MTRQSVRSRVPEASFKWWHGLILGLLLAYVPGSLLVGGVLLLPLIVLRFIDPDADRQRIMIVLFYLGAVMVHPLREAWLSHGDWEACTQQIMQPMLLVMDWMAVGVAWLVAEASAIGARLWYADYVRRERRAIEKKIDALREEWLTSDSEKQP</sequence>
<organism evidence="2 3">
    <name type="scientific">Gluconobacter cerinus</name>
    <dbReference type="NCBI Taxonomy" id="38307"/>
    <lineage>
        <taxon>Bacteria</taxon>
        <taxon>Pseudomonadati</taxon>
        <taxon>Pseudomonadota</taxon>
        <taxon>Alphaproteobacteria</taxon>
        <taxon>Acetobacterales</taxon>
        <taxon>Acetobacteraceae</taxon>
        <taxon>Gluconobacter</taxon>
    </lineage>
</organism>
<feature type="transmembrane region" description="Helical" evidence="1">
    <location>
        <begin position="101"/>
        <end position="122"/>
    </location>
</feature>
<keyword evidence="1" id="KW-0472">Membrane</keyword>
<feature type="transmembrane region" description="Helical" evidence="1">
    <location>
        <begin position="20"/>
        <end position="47"/>
    </location>
</feature>
<evidence type="ECO:0000256" key="1">
    <source>
        <dbReference type="SAM" id="Phobius"/>
    </source>
</evidence>
<comment type="caution">
    <text evidence="2">The sequence shown here is derived from an EMBL/GenBank/DDBJ whole genome shotgun (WGS) entry which is preliminary data.</text>
</comment>
<dbReference type="AlphaFoldDB" id="A0A1B6VKK8"/>
<dbReference type="PATRIC" id="fig|38307.3.peg.2180"/>
<dbReference type="OrthoDB" id="7282650at2"/>
<dbReference type="EMBL" id="LUTU01000008">
    <property type="protein sequence ID" value="OAJ67507.1"/>
    <property type="molecule type" value="Genomic_DNA"/>
</dbReference>
<name>A0A1B6VKK8_9PROT</name>
<dbReference type="RefSeq" id="WP_064274775.1">
    <property type="nucleotide sequence ID" value="NZ_LUTU01000008.1"/>
</dbReference>
<gene>
    <name evidence="2" type="ORF">A0123_02110</name>
</gene>
<keyword evidence="1" id="KW-0812">Transmembrane</keyword>
<evidence type="ECO:0008006" key="4">
    <source>
        <dbReference type="Google" id="ProtNLM"/>
    </source>
</evidence>
<accession>A0A1B6VKK8</accession>
<dbReference type="Proteomes" id="UP000077786">
    <property type="component" value="Unassembled WGS sequence"/>
</dbReference>
<keyword evidence="1" id="KW-1133">Transmembrane helix</keyword>
<evidence type="ECO:0000313" key="3">
    <source>
        <dbReference type="Proteomes" id="UP000077786"/>
    </source>
</evidence>